<evidence type="ECO:0000256" key="1">
    <source>
        <dbReference type="SAM" id="MobiDB-lite"/>
    </source>
</evidence>
<sequence>MPTPAPDMHLLCGSSSTREVPRRVRQPTSPAIIPQLKSPNHKTQAPQGTPPPLVASAGEFPQSQHASKAYVILPSRAPLTTSEPICRLNALGTSACHLCRPLDPSWVASGKAVPMAPPVGPALNAPFGCPGCAATLRHLAHQRSSLSKSSFCATECMFILLCQSLHSGEMSGLAELLYQVPAMLAPQATPSLLFCMLHRRNVNIVHVELIQS</sequence>
<keyword evidence="3" id="KW-1185">Reference proteome</keyword>
<dbReference type="Proteomes" id="UP001066276">
    <property type="component" value="Chromosome 5"/>
</dbReference>
<comment type="caution">
    <text evidence="2">The sequence shown here is derived from an EMBL/GenBank/DDBJ whole genome shotgun (WGS) entry which is preliminary data.</text>
</comment>
<evidence type="ECO:0000313" key="2">
    <source>
        <dbReference type="EMBL" id="KAJ1154112.1"/>
    </source>
</evidence>
<gene>
    <name evidence="2" type="ORF">NDU88_006868</name>
</gene>
<feature type="region of interest" description="Disordered" evidence="1">
    <location>
        <begin position="1"/>
        <end position="52"/>
    </location>
</feature>
<dbReference type="EMBL" id="JANPWB010000009">
    <property type="protein sequence ID" value="KAJ1154112.1"/>
    <property type="molecule type" value="Genomic_DNA"/>
</dbReference>
<reference evidence="2" key="1">
    <citation type="journal article" date="2022" name="bioRxiv">
        <title>Sequencing and chromosome-scale assembly of the giantPleurodeles waltlgenome.</title>
        <authorList>
            <person name="Brown T."/>
            <person name="Elewa A."/>
            <person name="Iarovenko S."/>
            <person name="Subramanian E."/>
            <person name="Araus A.J."/>
            <person name="Petzold A."/>
            <person name="Susuki M."/>
            <person name="Suzuki K.-i.T."/>
            <person name="Hayashi T."/>
            <person name="Toyoda A."/>
            <person name="Oliveira C."/>
            <person name="Osipova E."/>
            <person name="Leigh N.D."/>
            <person name="Simon A."/>
            <person name="Yun M.H."/>
        </authorList>
    </citation>
    <scope>NUCLEOTIDE SEQUENCE</scope>
    <source>
        <strain evidence="2">20211129_DDA</strain>
        <tissue evidence="2">Liver</tissue>
    </source>
</reference>
<feature type="compositionally biased region" description="Polar residues" evidence="1">
    <location>
        <begin position="37"/>
        <end position="47"/>
    </location>
</feature>
<evidence type="ECO:0000313" key="3">
    <source>
        <dbReference type="Proteomes" id="UP001066276"/>
    </source>
</evidence>
<protein>
    <submittedName>
        <fullName evidence="2">Uncharacterized protein</fullName>
    </submittedName>
</protein>
<accession>A0AAV7RRD4</accession>
<proteinExistence type="predicted"/>
<dbReference type="AlphaFoldDB" id="A0AAV7RRD4"/>
<name>A0AAV7RRD4_PLEWA</name>
<organism evidence="2 3">
    <name type="scientific">Pleurodeles waltl</name>
    <name type="common">Iberian ribbed newt</name>
    <dbReference type="NCBI Taxonomy" id="8319"/>
    <lineage>
        <taxon>Eukaryota</taxon>
        <taxon>Metazoa</taxon>
        <taxon>Chordata</taxon>
        <taxon>Craniata</taxon>
        <taxon>Vertebrata</taxon>
        <taxon>Euteleostomi</taxon>
        <taxon>Amphibia</taxon>
        <taxon>Batrachia</taxon>
        <taxon>Caudata</taxon>
        <taxon>Salamandroidea</taxon>
        <taxon>Salamandridae</taxon>
        <taxon>Pleurodelinae</taxon>
        <taxon>Pleurodeles</taxon>
    </lineage>
</organism>